<evidence type="ECO:0000256" key="16">
    <source>
        <dbReference type="SAM" id="Phobius"/>
    </source>
</evidence>
<dbReference type="GO" id="GO:0046677">
    <property type="term" value="P:response to antibiotic"/>
    <property type="evidence" value="ECO:0007669"/>
    <property type="project" value="UniProtKB-KW"/>
</dbReference>
<dbReference type="GO" id="GO:0009002">
    <property type="term" value="F:serine-type D-Ala-D-Ala carboxypeptidase activity"/>
    <property type="evidence" value="ECO:0007669"/>
    <property type="project" value="UniProtKB-EC"/>
</dbReference>
<comment type="catalytic activity">
    <reaction evidence="13">
        <text>Preferential cleavage: (Ac)2-L-Lys-D-Ala-|-D-Ala. Also transpeptidation of peptidyl-alanyl moieties that are N-acyl substituents of D-alanine.</text>
        <dbReference type="EC" id="3.4.16.4"/>
    </reaction>
</comment>
<dbReference type="InterPro" id="IPR001264">
    <property type="entry name" value="Glyco_trans_51"/>
</dbReference>
<evidence type="ECO:0000256" key="14">
    <source>
        <dbReference type="ARBA" id="ARBA00044770"/>
    </source>
</evidence>
<comment type="function">
    <text evidence="1">Cell wall formation. Synthesis of cross-linked peptidoglycan from the lipid intermediates. The enzyme has a penicillin-insensitive transglycosylase N-terminal domain (formation of linear glycan strands) and a penicillin-sensitive transpeptidase C-terminal domain (cross-linking of the peptide subunits).</text>
</comment>
<dbReference type="SUPFAM" id="SSF53955">
    <property type="entry name" value="Lysozyme-like"/>
    <property type="match status" value="1"/>
</dbReference>
<gene>
    <name evidence="19" type="ordered locus">Clole_1276</name>
</gene>
<dbReference type="EMBL" id="CP002582">
    <property type="protein sequence ID" value="ADZ83003.1"/>
    <property type="molecule type" value="Genomic_DNA"/>
</dbReference>
<keyword evidence="10" id="KW-0735">Signal-anchor</keyword>
<dbReference type="InterPro" id="IPR023346">
    <property type="entry name" value="Lysozyme-like_dom_sf"/>
</dbReference>
<protein>
    <recommendedName>
        <fullName evidence="4">Penicillin-binding protein 1A</fullName>
        <ecNumber evidence="14">2.4.99.28</ecNumber>
        <ecNumber evidence="3">3.4.16.4</ecNumber>
    </recommendedName>
</protein>
<dbReference type="Pfam" id="PF00912">
    <property type="entry name" value="Transgly"/>
    <property type="match status" value="1"/>
</dbReference>
<evidence type="ECO:0000256" key="5">
    <source>
        <dbReference type="ARBA" id="ARBA00022645"/>
    </source>
</evidence>
<dbReference type="Pfam" id="PF00905">
    <property type="entry name" value="Transpeptidase"/>
    <property type="match status" value="1"/>
</dbReference>
<dbReference type="RefSeq" id="WP_013656302.1">
    <property type="nucleotide sequence ID" value="NC_015275.1"/>
</dbReference>
<evidence type="ECO:0000256" key="8">
    <source>
        <dbReference type="ARBA" id="ARBA00022679"/>
    </source>
</evidence>
<dbReference type="Gene3D" id="3.40.710.10">
    <property type="entry name" value="DD-peptidase/beta-lactamase superfamily"/>
    <property type="match status" value="1"/>
</dbReference>
<dbReference type="KEGG" id="cle:Clole_1276"/>
<feature type="transmembrane region" description="Helical" evidence="16">
    <location>
        <begin position="12"/>
        <end position="35"/>
    </location>
</feature>
<comment type="catalytic activity">
    <reaction evidence="15">
        <text>[GlcNAc-(1-&gt;4)-Mur2Ac(oyl-L-Ala-gamma-D-Glu-L-Lys-D-Ala-D-Ala)](n)-di-trans,octa-cis-undecaprenyl diphosphate + beta-D-GlcNAc-(1-&gt;4)-Mur2Ac(oyl-L-Ala-gamma-D-Glu-L-Lys-D-Ala-D-Ala)-di-trans,octa-cis-undecaprenyl diphosphate = [GlcNAc-(1-&gt;4)-Mur2Ac(oyl-L-Ala-gamma-D-Glu-L-Lys-D-Ala-D-Ala)](n+1)-di-trans,octa-cis-undecaprenyl diphosphate + di-trans,octa-cis-undecaprenyl diphosphate + H(+)</text>
        <dbReference type="Rhea" id="RHEA:23708"/>
        <dbReference type="Rhea" id="RHEA-COMP:9602"/>
        <dbReference type="Rhea" id="RHEA-COMP:9603"/>
        <dbReference type="ChEBI" id="CHEBI:15378"/>
        <dbReference type="ChEBI" id="CHEBI:58405"/>
        <dbReference type="ChEBI" id="CHEBI:60033"/>
        <dbReference type="ChEBI" id="CHEBI:78435"/>
        <dbReference type="EC" id="2.4.99.28"/>
    </reaction>
</comment>
<dbReference type="PANTHER" id="PTHR32282">
    <property type="entry name" value="BINDING PROTEIN TRANSPEPTIDASE, PUTATIVE-RELATED"/>
    <property type="match status" value="1"/>
</dbReference>
<dbReference type="InterPro" id="IPR012338">
    <property type="entry name" value="Beta-lactam/transpept-like"/>
</dbReference>
<reference evidence="19 20" key="1">
    <citation type="journal article" date="2011" name="J. Bacteriol.">
        <title>Complete genome sequence of the cellulose-degrading bacterium Cellulosilyticum lentocellum.</title>
        <authorList>
            <consortium name="US DOE Joint Genome Institute"/>
            <person name="Miller D.A."/>
            <person name="Suen G."/>
            <person name="Bruce D."/>
            <person name="Copeland A."/>
            <person name="Cheng J.F."/>
            <person name="Detter C."/>
            <person name="Goodwin L.A."/>
            <person name="Han C.S."/>
            <person name="Hauser L.J."/>
            <person name="Land M.L."/>
            <person name="Lapidus A."/>
            <person name="Lucas S."/>
            <person name="Meincke L."/>
            <person name="Pitluck S."/>
            <person name="Tapia R."/>
            <person name="Teshima H."/>
            <person name="Woyke T."/>
            <person name="Fox B.G."/>
            <person name="Angert E.R."/>
            <person name="Currie C.R."/>
        </authorList>
    </citation>
    <scope>NUCLEOTIDE SEQUENCE [LARGE SCALE GENOMIC DNA]</scope>
    <source>
        <strain evidence="20">ATCC 49066 / DSM 5427 / NCIMB 11756 / RHM5</strain>
    </source>
</reference>
<evidence type="ECO:0000256" key="4">
    <source>
        <dbReference type="ARBA" id="ARBA00018638"/>
    </source>
</evidence>
<dbReference type="HOGENOM" id="CLU_006354_2_7_9"/>
<keyword evidence="6" id="KW-0645">Protease</keyword>
<dbReference type="GO" id="GO:0008955">
    <property type="term" value="F:peptidoglycan glycosyltransferase activity"/>
    <property type="evidence" value="ECO:0007669"/>
    <property type="project" value="UniProtKB-EC"/>
</dbReference>
<organism evidence="19 20">
    <name type="scientific">Cellulosilyticum lentocellum (strain ATCC 49066 / DSM 5427 / NCIMB 11756 / RHM5)</name>
    <name type="common">Clostridium lentocellum</name>
    <dbReference type="NCBI Taxonomy" id="642492"/>
    <lineage>
        <taxon>Bacteria</taxon>
        <taxon>Bacillati</taxon>
        <taxon>Bacillota</taxon>
        <taxon>Clostridia</taxon>
        <taxon>Lachnospirales</taxon>
        <taxon>Cellulosilyticaceae</taxon>
        <taxon>Cellulosilyticum</taxon>
    </lineage>
</organism>
<evidence type="ECO:0000313" key="20">
    <source>
        <dbReference type="Proteomes" id="UP000008467"/>
    </source>
</evidence>
<evidence type="ECO:0000256" key="9">
    <source>
        <dbReference type="ARBA" id="ARBA00022801"/>
    </source>
</evidence>
<evidence type="ECO:0000259" key="18">
    <source>
        <dbReference type="Pfam" id="PF00912"/>
    </source>
</evidence>
<evidence type="ECO:0000256" key="10">
    <source>
        <dbReference type="ARBA" id="ARBA00022968"/>
    </source>
</evidence>
<keyword evidence="16" id="KW-0472">Membrane</keyword>
<evidence type="ECO:0000256" key="1">
    <source>
        <dbReference type="ARBA" id="ARBA00002624"/>
    </source>
</evidence>
<dbReference type="UniPathway" id="UPA00219"/>
<evidence type="ECO:0000256" key="11">
    <source>
        <dbReference type="ARBA" id="ARBA00023251"/>
    </source>
</evidence>
<evidence type="ECO:0000313" key="19">
    <source>
        <dbReference type="EMBL" id="ADZ83003.1"/>
    </source>
</evidence>
<evidence type="ECO:0000256" key="6">
    <source>
        <dbReference type="ARBA" id="ARBA00022670"/>
    </source>
</evidence>
<evidence type="ECO:0000256" key="15">
    <source>
        <dbReference type="ARBA" id="ARBA00049902"/>
    </source>
</evidence>
<sequence>MERTKSKKTKTRRVLVSIVLGGLLLILIGIIVYVAKTISKAPDISEVNITQPIKANSIIYDVLGEKIDEFSAADNRSYIGIEEIPTFVIQAVITIEDSRFYEHHGIDIRKILGAVVNNFSSGSLSDGASTITQQVIKNAVALEGNSLEKKIQEQYLAIKFEQLYSKDTILEYYLNSMGFGTNIVGIEAAANQYYGKSASELSLVEGATLAVLMERPTYYSLYTHPENNWEKVKQVLEQMEKAGYLTAEEKEQALLEKPYERLGEGLQQLLEGAPKEAIQSYFVDALYKQILEDLQTVYNISEIEAKAKIYSDGLQIESTLDSRVQSIVEKYMADESNYPESLYKIQVEYSIAGVKANGTMFDKKVQSIILNSQEDIPAFEEKQLEKWHIGQGDTIVSENLITMPQPQSAFVVTDYKTGAVKALYGGRGEKYYHGFNYATQAKRMPGSTFKVLAAYAPALNEGKITPDTMIRNEKVSFTIEEGGSWTPLNWNGQYQGSYTITQAIANSMNVIAAKVLVEQVGIDKSFEYLKEFGFTTLREEDKTYALSMGGLTDGVTPLELTAAYATIANEGTYLAPSFYTVVKDREGNILLDRTQGELQNSHQVLSQEAAGQLTTMLCEVVDGPSAHTGGKIRNHFKQMPIAGKTGTASNNTDLLFVGYTPYYAATIWTGYSNPDAMQRSNNYHLDLWAKIMNEIHQGEEIKKF</sequence>
<dbReference type="PANTHER" id="PTHR32282:SF33">
    <property type="entry name" value="PEPTIDOGLYCAN GLYCOSYLTRANSFERASE"/>
    <property type="match status" value="1"/>
</dbReference>
<proteinExistence type="predicted"/>
<dbReference type="GO" id="GO:0009252">
    <property type="term" value="P:peptidoglycan biosynthetic process"/>
    <property type="evidence" value="ECO:0007669"/>
    <property type="project" value="UniProtKB-UniPathway"/>
</dbReference>
<keyword evidence="16" id="KW-1133">Transmembrane helix</keyword>
<dbReference type="GO" id="GO:0006508">
    <property type="term" value="P:proteolysis"/>
    <property type="evidence" value="ECO:0007669"/>
    <property type="project" value="UniProtKB-KW"/>
</dbReference>
<evidence type="ECO:0000256" key="12">
    <source>
        <dbReference type="ARBA" id="ARBA00023268"/>
    </source>
</evidence>
<feature type="domain" description="Glycosyl transferase family 51" evidence="18">
    <location>
        <begin position="65"/>
        <end position="240"/>
    </location>
</feature>
<evidence type="ECO:0000256" key="13">
    <source>
        <dbReference type="ARBA" id="ARBA00034000"/>
    </source>
</evidence>
<keyword evidence="16" id="KW-0812">Transmembrane</keyword>
<dbReference type="SUPFAM" id="SSF56601">
    <property type="entry name" value="beta-lactamase/transpeptidase-like"/>
    <property type="match status" value="1"/>
</dbReference>
<keyword evidence="5" id="KW-0121">Carboxypeptidase</keyword>
<evidence type="ECO:0000256" key="3">
    <source>
        <dbReference type="ARBA" id="ARBA00012448"/>
    </source>
</evidence>
<dbReference type="Proteomes" id="UP000008467">
    <property type="component" value="Chromosome"/>
</dbReference>
<keyword evidence="20" id="KW-1185">Reference proteome</keyword>
<keyword evidence="8 19" id="KW-0808">Transferase</keyword>
<feature type="domain" description="Penicillin-binding protein transpeptidase" evidence="17">
    <location>
        <begin position="409"/>
        <end position="695"/>
    </location>
</feature>
<evidence type="ECO:0000256" key="2">
    <source>
        <dbReference type="ARBA" id="ARBA00004401"/>
    </source>
</evidence>
<keyword evidence="12" id="KW-0511">Multifunctional enzyme</keyword>
<dbReference type="AlphaFoldDB" id="F2JHA5"/>
<dbReference type="GO" id="GO:0008658">
    <property type="term" value="F:penicillin binding"/>
    <property type="evidence" value="ECO:0007669"/>
    <property type="project" value="InterPro"/>
</dbReference>
<evidence type="ECO:0000256" key="7">
    <source>
        <dbReference type="ARBA" id="ARBA00022676"/>
    </source>
</evidence>
<dbReference type="InterPro" id="IPR050396">
    <property type="entry name" value="Glycosyltr_51/Transpeptidase"/>
</dbReference>
<keyword evidence="7 19" id="KW-0328">Glycosyltransferase</keyword>
<dbReference type="eggNOG" id="COG5009">
    <property type="taxonomic scope" value="Bacteria"/>
</dbReference>
<keyword evidence="9" id="KW-0378">Hydrolase</keyword>
<dbReference type="STRING" id="642492.Clole_1276"/>
<accession>F2JHA5</accession>
<keyword evidence="11" id="KW-0046">Antibiotic resistance</keyword>
<dbReference type="InterPro" id="IPR001460">
    <property type="entry name" value="PCN-bd_Tpept"/>
</dbReference>
<dbReference type="GO" id="GO:0005886">
    <property type="term" value="C:plasma membrane"/>
    <property type="evidence" value="ECO:0007669"/>
    <property type="project" value="UniProtKB-SubCell"/>
</dbReference>
<comment type="subcellular location">
    <subcellularLocation>
        <location evidence="2">Cell membrane</location>
        <topology evidence="2">Single-pass type II membrane protein</topology>
    </subcellularLocation>
</comment>
<dbReference type="InterPro" id="IPR036950">
    <property type="entry name" value="PBP_transglycosylase"/>
</dbReference>
<dbReference type="EC" id="3.4.16.4" evidence="3"/>
<name>F2JHA5_CELLD</name>
<evidence type="ECO:0000259" key="17">
    <source>
        <dbReference type="Pfam" id="PF00905"/>
    </source>
</evidence>
<dbReference type="Gene3D" id="1.10.3810.10">
    <property type="entry name" value="Biosynthetic peptidoglycan transglycosylase-like"/>
    <property type="match status" value="1"/>
</dbReference>
<dbReference type="EC" id="2.4.99.28" evidence="14"/>